<dbReference type="CDD" id="cd00093">
    <property type="entry name" value="HTH_XRE"/>
    <property type="match status" value="1"/>
</dbReference>
<dbReference type="GO" id="GO:0003677">
    <property type="term" value="F:DNA binding"/>
    <property type="evidence" value="ECO:0007669"/>
    <property type="project" value="InterPro"/>
</dbReference>
<dbReference type="PROSITE" id="PS50943">
    <property type="entry name" value="HTH_CROC1"/>
    <property type="match status" value="1"/>
</dbReference>
<evidence type="ECO:0000313" key="3">
    <source>
        <dbReference type="Proteomes" id="UP000295680"/>
    </source>
</evidence>
<proteinExistence type="predicted"/>
<comment type="caution">
    <text evidence="2">The sequence shown here is derived from an EMBL/GenBank/DDBJ whole genome shotgun (WGS) entry which is preliminary data.</text>
</comment>
<keyword evidence="3" id="KW-1185">Reference proteome</keyword>
<feature type="domain" description="HTH cro/C1-type" evidence="1">
    <location>
        <begin position="26"/>
        <end position="80"/>
    </location>
</feature>
<accession>A0A4R2JQ04</accession>
<dbReference type="Gene3D" id="1.10.260.40">
    <property type="entry name" value="lambda repressor-like DNA-binding domains"/>
    <property type="match status" value="1"/>
</dbReference>
<evidence type="ECO:0000313" key="2">
    <source>
        <dbReference type="EMBL" id="TCO61087.1"/>
    </source>
</evidence>
<dbReference type="Proteomes" id="UP000295680">
    <property type="component" value="Unassembled WGS sequence"/>
</dbReference>
<evidence type="ECO:0000259" key="1">
    <source>
        <dbReference type="PROSITE" id="PS50943"/>
    </source>
</evidence>
<dbReference type="RefSeq" id="WP_132116537.1">
    <property type="nucleotide sequence ID" value="NZ_SLWS01000003.1"/>
</dbReference>
<dbReference type="SMART" id="SM00530">
    <property type="entry name" value="HTH_XRE"/>
    <property type="match status" value="1"/>
</dbReference>
<dbReference type="Pfam" id="PF13560">
    <property type="entry name" value="HTH_31"/>
    <property type="match status" value="1"/>
</dbReference>
<dbReference type="OrthoDB" id="3865941at2"/>
<name>A0A4R2JQ04_9PSEU</name>
<dbReference type="InterPro" id="IPR001387">
    <property type="entry name" value="Cro/C1-type_HTH"/>
</dbReference>
<protein>
    <submittedName>
        <fullName evidence="2">Helix-turn-helix protein</fullName>
    </submittedName>
</protein>
<dbReference type="SUPFAM" id="SSF47413">
    <property type="entry name" value="lambda repressor-like DNA-binding domains"/>
    <property type="match status" value="1"/>
</dbReference>
<dbReference type="EMBL" id="SLWS01000003">
    <property type="protein sequence ID" value="TCO61087.1"/>
    <property type="molecule type" value="Genomic_DNA"/>
</dbReference>
<dbReference type="InterPro" id="IPR010982">
    <property type="entry name" value="Lambda_DNA-bd_dom_sf"/>
</dbReference>
<dbReference type="AlphaFoldDB" id="A0A4R2JQ04"/>
<sequence>MVSTRAIWQTDTVRAALASGDLGTIVRSVRRANHLTLAELAQRCGYSASTLSRMERGKQPLRDVGVLRSLTEALRIPPFLFGLVDTPPRSVRTARPVARVGVILVPDEETDPMRRRTLLAGLTGLAGTTVLGTASQSWATATPAEASPVGTLERVLLAPPATGGIPVAVQRLREQVAEARSVFQLGRYTDVAGRLPDLLSAAMATRADGATSEHIADASGLLAELHTLASELMVKFGNDQLAWTTADRALQAAYGANDILTQASAHRAWAIVLRRAGHAETAQRLVVDTAADLQPDLHRGPEYLSVYGSLLSTAAYTAAVDGDRDTARTLIGEAVDAATRLGADANHRFTAFGPTGVGLYRISIARVLGDYGTAIEAAQRINPIGIPLVERRARYWSDIARSFHAWGKPEQCYRALLAAERASADEVRYRKPIQQITTSLLQHPTAHTLPGLHAFAARTGTITGRDLPST</sequence>
<gene>
    <name evidence="2" type="ORF">EV192_103671</name>
</gene>
<reference evidence="2 3" key="1">
    <citation type="submission" date="2019-03" db="EMBL/GenBank/DDBJ databases">
        <title>Genomic Encyclopedia of Type Strains, Phase IV (KMG-IV): sequencing the most valuable type-strain genomes for metagenomic binning, comparative biology and taxonomic classification.</title>
        <authorList>
            <person name="Goeker M."/>
        </authorList>
    </citation>
    <scope>NUCLEOTIDE SEQUENCE [LARGE SCALE GENOMIC DNA]</scope>
    <source>
        <strain evidence="2 3">DSM 45934</strain>
    </source>
</reference>
<organism evidence="2 3">
    <name type="scientific">Actinocrispum wychmicini</name>
    <dbReference type="NCBI Taxonomy" id="1213861"/>
    <lineage>
        <taxon>Bacteria</taxon>
        <taxon>Bacillati</taxon>
        <taxon>Actinomycetota</taxon>
        <taxon>Actinomycetes</taxon>
        <taxon>Pseudonocardiales</taxon>
        <taxon>Pseudonocardiaceae</taxon>
        <taxon>Actinocrispum</taxon>
    </lineage>
</organism>